<dbReference type="EMBL" id="BPLQ01003527">
    <property type="protein sequence ID" value="GIY01127.1"/>
    <property type="molecule type" value="Genomic_DNA"/>
</dbReference>
<feature type="compositionally biased region" description="Polar residues" evidence="1">
    <location>
        <begin position="78"/>
        <end position="93"/>
    </location>
</feature>
<dbReference type="AlphaFoldDB" id="A0AAV4PYX0"/>
<dbReference type="Proteomes" id="UP001054837">
    <property type="component" value="Unassembled WGS sequence"/>
</dbReference>
<sequence length="125" mass="13519">MCSGRKFMTEHKRDWALVNRLECGKNKYGTPFLQYILSNIKSLSSSHLFILAADSSLLTSPPSVPPFLVQDRGGAATDDSSPTKRTLMNKETLSVSSVTTDSDGIEATPTRHPAINLSTVSAAHP</sequence>
<accession>A0AAV4PYX0</accession>
<comment type="caution">
    <text evidence="2">The sequence shown here is derived from an EMBL/GenBank/DDBJ whole genome shotgun (WGS) entry which is preliminary data.</text>
</comment>
<organism evidence="2 3">
    <name type="scientific">Caerostris darwini</name>
    <dbReference type="NCBI Taxonomy" id="1538125"/>
    <lineage>
        <taxon>Eukaryota</taxon>
        <taxon>Metazoa</taxon>
        <taxon>Ecdysozoa</taxon>
        <taxon>Arthropoda</taxon>
        <taxon>Chelicerata</taxon>
        <taxon>Arachnida</taxon>
        <taxon>Araneae</taxon>
        <taxon>Araneomorphae</taxon>
        <taxon>Entelegynae</taxon>
        <taxon>Araneoidea</taxon>
        <taxon>Araneidae</taxon>
        <taxon>Caerostris</taxon>
    </lineage>
</organism>
<reference evidence="2 3" key="1">
    <citation type="submission" date="2021-06" db="EMBL/GenBank/DDBJ databases">
        <title>Caerostris darwini draft genome.</title>
        <authorList>
            <person name="Kono N."/>
            <person name="Arakawa K."/>
        </authorList>
    </citation>
    <scope>NUCLEOTIDE SEQUENCE [LARGE SCALE GENOMIC DNA]</scope>
</reference>
<evidence type="ECO:0000256" key="1">
    <source>
        <dbReference type="SAM" id="MobiDB-lite"/>
    </source>
</evidence>
<feature type="region of interest" description="Disordered" evidence="1">
    <location>
        <begin position="68"/>
        <end position="125"/>
    </location>
</feature>
<protein>
    <submittedName>
        <fullName evidence="2">Uncharacterized protein</fullName>
    </submittedName>
</protein>
<evidence type="ECO:0000313" key="2">
    <source>
        <dbReference type="EMBL" id="GIY01127.1"/>
    </source>
</evidence>
<proteinExistence type="predicted"/>
<name>A0AAV4PYX0_9ARAC</name>
<gene>
    <name evidence="2" type="ORF">CDAR_70311</name>
</gene>
<keyword evidence="3" id="KW-1185">Reference proteome</keyword>
<feature type="compositionally biased region" description="Polar residues" evidence="1">
    <location>
        <begin position="116"/>
        <end position="125"/>
    </location>
</feature>
<evidence type="ECO:0000313" key="3">
    <source>
        <dbReference type="Proteomes" id="UP001054837"/>
    </source>
</evidence>